<gene>
    <name evidence="2" type="ORF">J2Z42_000429</name>
</gene>
<dbReference type="Pfam" id="PF13482">
    <property type="entry name" value="RNase_H_2"/>
    <property type="match status" value="1"/>
</dbReference>
<dbReference type="PANTHER" id="PTHR38462:SF1">
    <property type="entry name" value="YPRB RIBONUCLEASE H-LIKE DOMAIN-CONTAINING PROTEIN"/>
    <property type="match status" value="1"/>
</dbReference>
<evidence type="ECO:0000313" key="2">
    <source>
        <dbReference type="EMBL" id="MBP2031764.1"/>
    </source>
</evidence>
<comment type="caution">
    <text evidence="2">The sequence shown here is derived from an EMBL/GenBank/DDBJ whole genome shotgun (WGS) entry which is preliminary data.</text>
</comment>
<reference evidence="2 3" key="1">
    <citation type="submission" date="2021-03" db="EMBL/GenBank/DDBJ databases">
        <title>Genomic Encyclopedia of Type Strains, Phase IV (KMG-IV): sequencing the most valuable type-strain genomes for metagenomic binning, comparative biology and taxonomic classification.</title>
        <authorList>
            <person name="Goeker M."/>
        </authorList>
    </citation>
    <scope>NUCLEOTIDE SEQUENCE [LARGE SCALE GENOMIC DNA]</scope>
    <source>
        <strain evidence="2 3">DSM 28783</strain>
    </source>
</reference>
<sequence length="265" mass="31100">MFVKEYNETLNVPESVYSNYKMKDVAYFDIETTGFDKVNDSIILISFGNFISYNKFYVKQYFSENLEDESEVLINFARDIEKYNAWCSYNGIAFDEPFICERMSESGISFNSPKHHIDLYRLVRPYYKQLGMKRCNLKTVEKYIGIERKDQIDGGMSVDLYKEFLNTEDENIKHTIMLHNYEDVLNLPKIHEFIYKVQNNDSLVREDSITQKQLKFLTSLLNRNHIKLNFEIGKISKKSASKSIDYILKGGKSVEKIESIASNSY</sequence>
<evidence type="ECO:0000313" key="3">
    <source>
        <dbReference type="Proteomes" id="UP001519307"/>
    </source>
</evidence>
<dbReference type="PANTHER" id="PTHR38462">
    <property type="entry name" value="EXONUCLEASE-LIKE PROTEIN"/>
    <property type="match status" value="1"/>
</dbReference>
<dbReference type="InterPro" id="IPR038720">
    <property type="entry name" value="YprB_RNase_H-like_dom"/>
</dbReference>
<dbReference type="InterPro" id="IPR036397">
    <property type="entry name" value="RNaseH_sf"/>
</dbReference>
<dbReference type="EMBL" id="JAGGLM010000001">
    <property type="protein sequence ID" value="MBP2031764.1"/>
    <property type="molecule type" value="Genomic_DNA"/>
</dbReference>
<dbReference type="RefSeq" id="WP_209700701.1">
    <property type="nucleotide sequence ID" value="NZ_JAGGLM010000001.1"/>
</dbReference>
<dbReference type="SUPFAM" id="SSF53098">
    <property type="entry name" value="Ribonuclease H-like"/>
    <property type="match status" value="1"/>
</dbReference>
<protein>
    <submittedName>
        <fullName evidence="2">Uncharacterized protein YprB with RNaseH-like and TPR domain</fullName>
    </submittedName>
</protein>
<feature type="domain" description="YprB ribonuclease H-like" evidence="1">
    <location>
        <begin position="26"/>
        <end position="193"/>
    </location>
</feature>
<name>A0ABS4KSC9_9CLOT</name>
<dbReference type="Gene3D" id="3.30.420.10">
    <property type="entry name" value="Ribonuclease H-like superfamily/Ribonuclease H"/>
    <property type="match status" value="1"/>
</dbReference>
<dbReference type="InterPro" id="IPR012337">
    <property type="entry name" value="RNaseH-like_sf"/>
</dbReference>
<keyword evidence="3" id="KW-1185">Reference proteome</keyword>
<proteinExistence type="predicted"/>
<dbReference type="Proteomes" id="UP001519307">
    <property type="component" value="Unassembled WGS sequence"/>
</dbReference>
<evidence type="ECO:0000259" key="1">
    <source>
        <dbReference type="Pfam" id="PF13482"/>
    </source>
</evidence>
<accession>A0ABS4KSC9</accession>
<organism evidence="2 3">
    <name type="scientific">Clostridium algifaecis</name>
    <dbReference type="NCBI Taxonomy" id="1472040"/>
    <lineage>
        <taxon>Bacteria</taxon>
        <taxon>Bacillati</taxon>
        <taxon>Bacillota</taxon>
        <taxon>Clostridia</taxon>
        <taxon>Eubacteriales</taxon>
        <taxon>Clostridiaceae</taxon>
        <taxon>Clostridium</taxon>
    </lineage>
</organism>